<dbReference type="EMBL" id="QXFT01000523">
    <property type="protein sequence ID" value="KAE9341645.1"/>
    <property type="molecule type" value="Genomic_DNA"/>
</dbReference>
<proteinExistence type="predicted"/>
<accession>A0A6A3NKN1</accession>
<sequence>MTSDRPDKAAQLLAGSTNASYTLDFRANVLPPPPPPCRTYYDVLTAIQGLTTFTNAERLDCFTHPLDRLREFVAANQGADPANTPEHARRTLHKDNQHLGAVYMHLASDSPSYWRDFCSADHRIPSASSAWAVVLFDPIATTASSAKATSGENAPRPHGYSNRRVMRDQSDRQGFSRAASNSAHIRALIPRTTDGVEPCLRFFA</sequence>
<dbReference type="OrthoDB" id="127824at2759"/>
<organism evidence="3 7">
    <name type="scientific">Phytophthora rubi</name>
    <dbReference type="NCBI Taxonomy" id="129364"/>
    <lineage>
        <taxon>Eukaryota</taxon>
        <taxon>Sar</taxon>
        <taxon>Stramenopiles</taxon>
        <taxon>Oomycota</taxon>
        <taxon>Peronosporomycetes</taxon>
        <taxon>Peronosporales</taxon>
        <taxon>Peronosporaceae</taxon>
        <taxon>Phytophthora</taxon>
    </lineage>
</organism>
<feature type="region of interest" description="Disordered" evidence="1">
    <location>
        <begin position="145"/>
        <end position="179"/>
    </location>
</feature>
<evidence type="ECO:0000313" key="5">
    <source>
        <dbReference type="Proteomes" id="UP000429607"/>
    </source>
</evidence>
<dbReference type="EMBL" id="QXFU01000137">
    <property type="protein sequence ID" value="KAE9042845.1"/>
    <property type="molecule type" value="Genomic_DNA"/>
</dbReference>
<protein>
    <submittedName>
        <fullName evidence="3">Uncharacterized protein</fullName>
    </submittedName>
</protein>
<reference evidence="5 7" key="1">
    <citation type="submission" date="2018-09" db="EMBL/GenBank/DDBJ databases">
        <title>Genomic investigation of the strawberry pathogen Phytophthora fragariae indicates pathogenicity is determined by transcriptional variation in three key races.</title>
        <authorList>
            <person name="Adams T.M."/>
            <person name="Armitage A.D."/>
            <person name="Sobczyk M.K."/>
            <person name="Bates H.J."/>
            <person name="Dunwell J.M."/>
            <person name="Nellist C.F."/>
            <person name="Harrison R.J."/>
        </authorList>
    </citation>
    <scope>NUCLEOTIDE SEQUENCE [LARGE SCALE GENOMIC DNA]</scope>
    <source>
        <strain evidence="2 5">SCRP249</strain>
        <strain evidence="3 7">SCRP324</strain>
        <strain evidence="4 6">SCRP333</strain>
    </source>
</reference>
<keyword evidence="6" id="KW-1185">Reference proteome</keyword>
<evidence type="ECO:0000313" key="4">
    <source>
        <dbReference type="EMBL" id="KAE9341645.1"/>
    </source>
</evidence>
<dbReference type="AlphaFoldDB" id="A0A6A3NKN1"/>
<dbReference type="EMBL" id="QXFV01000529">
    <property type="protein sequence ID" value="KAE9034971.1"/>
    <property type="molecule type" value="Genomic_DNA"/>
</dbReference>
<evidence type="ECO:0000313" key="7">
    <source>
        <dbReference type="Proteomes" id="UP000435112"/>
    </source>
</evidence>
<evidence type="ECO:0000313" key="3">
    <source>
        <dbReference type="EMBL" id="KAE9042845.1"/>
    </source>
</evidence>
<gene>
    <name evidence="2" type="ORF">PR001_g9502</name>
    <name evidence="3" type="ORF">PR002_g3674</name>
    <name evidence="4" type="ORF">PR003_g9887</name>
</gene>
<evidence type="ECO:0000313" key="6">
    <source>
        <dbReference type="Proteomes" id="UP000434957"/>
    </source>
</evidence>
<comment type="caution">
    <text evidence="3">The sequence shown here is derived from an EMBL/GenBank/DDBJ whole genome shotgun (WGS) entry which is preliminary data.</text>
</comment>
<dbReference type="Proteomes" id="UP000429607">
    <property type="component" value="Unassembled WGS sequence"/>
</dbReference>
<dbReference type="Proteomes" id="UP000434957">
    <property type="component" value="Unassembled WGS sequence"/>
</dbReference>
<name>A0A6A3NKN1_9STRA</name>
<dbReference type="Proteomes" id="UP000435112">
    <property type="component" value="Unassembled WGS sequence"/>
</dbReference>
<evidence type="ECO:0000256" key="1">
    <source>
        <dbReference type="SAM" id="MobiDB-lite"/>
    </source>
</evidence>
<evidence type="ECO:0000313" key="2">
    <source>
        <dbReference type="EMBL" id="KAE9034971.1"/>
    </source>
</evidence>